<evidence type="ECO:0000256" key="3">
    <source>
        <dbReference type="SAM" id="MobiDB-lite"/>
    </source>
</evidence>
<sequence>MSLPSPGSTSSILRHLLHLRPSPRGQQGGRFSAAGPTHARSRDKWVPQKDRVPFANIVVGDWVRLRRGRKIDDGKGGVFKGEGKVVSVDREKNLVWLNNEDNPALNPTVAVKHMLPRLANPAEGASAGYGPNAVQVAKPVHLSNLALMLPKDMVLPEGAPITKEEIKKGVVANRLSRSGVKFNRKGHFYSWTRYALVRAADGSSYRLAVPWPAADYPTRRKTAMMADSTVVSSESWLPWSPRDPIHLTPSRTRTSPHSELRASALVASLPPRQPTPPRRDGYAPFLAMKQPLPPTAQAPTPAEHLWMANEARASWVSAPEVAQHITNGGRTFATDDYLALCPADGPVSAAWRALPERTPAAAGARDENGRRLGARAGADEVDAWPLELLMQRELAPEKTRAKRGRMWQVTQTLKRAEREMEQRE</sequence>
<dbReference type="GO" id="GO:0003723">
    <property type="term" value="F:RNA binding"/>
    <property type="evidence" value="ECO:0007669"/>
    <property type="project" value="InterPro"/>
</dbReference>
<dbReference type="CDD" id="cd06089">
    <property type="entry name" value="KOW_RPL26"/>
    <property type="match status" value="1"/>
</dbReference>
<protein>
    <recommendedName>
        <fullName evidence="6">KOW domain-containing protein</fullName>
    </recommendedName>
</protein>
<dbReference type="STRING" id="58919.A0A316ZBJ7"/>
<keyword evidence="2" id="KW-0687">Ribonucleoprotein</keyword>
<evidence type="ECO:0000256" key="1">
    <source>
        <dbReference type="ARBA" id="ARBA00022980"/>
    </source>
</evidence>
<dbReference type="GO" id="GO:1990904">
    <property type="term" value="C:ribonucleoprotein complex"/>
    <property type="evidence" value="ECO:0007669"/>
    <property type="project" value="UniProtKB-KW"/>
</dbReference>
<proteinExistence type="predicted"/>
<accession>A0A316ZBJ7</accession>
<dbReference type="AlphaFoldDB" id="A0A316ZBJ7"/>
<evidence type="ECO:0008006" key="6">
    <source>
        <dbReference type="Google" id="ProtNLM"/>
    </source>
</evidence>
<reference evidence="4 5" key="1">
    <citation type="journal article" date="2018" name="Mol. Biol. Evol.">
        <title>Broad Genomic Sampling Reveals a Smut Pathogenic Ancestry of the Fungal Clade Ustilaginomycotina.</title>
        <authorList>
            <person name="Kijpornyongpan T."/>
            <person name="Mondo S.J."/>
            <person name="Barry K."/>
            <person name="Sandor L."/>
            <person name="Lee J."/>
            <person name="Lipzen A."/>
            <person name="Pangilinan J."/>
            <person name="LaButti K."/>
            <person name="Hainaut M."/>
            <person name="Henrissat B."/>
            <person name="Grigoriev I.V."/>
            <person name="Spatafora J.W."/>
            <person name="Aime M.C."/>
        </authorList>
    </citation>
    <scope>NUCLEOTIDE SEQUENCE [LARGE SCALE GENOMIC DNA]</scope>
    <source>
        <strain evidence="4 5">MCA 4186</strain>
    </source>
</reference>
<feature type="non-terminal residue" evidence="4">
    <location>
        <position position="424"/>
    </location>
</feature>
<dbReference type="InterPro" id="IPR041988">
    <property type="entry name" value="Ribosomal_uL24_KOW"/>
</dbReference>
<name>A0A316ZBJ7_9BASI</name>
<keyword evidence="1" id="KW-0689">Ribosomal protein</keyword>
<dbReference type="Proteomes" id="UP000245946">
    <property type="component" value="Unassembled WGS sequence"/>
</dbReference>
<dbReference type="EMBL" id="KZ819289">
    <property type="protein sequence ID" value="PWN99070.1"/>
    <property type="molecule type" value="Genomic_DNA"/>
</dbReference>
<dbReference type="GeneID" id="37272693"/>
<evidence type="ECO:0000313" key="4">
    <source>
        <dbReference type="EMBL" id="PWN99070.1"/>
    </source>
</evidence>
<dbReference type="OrthoDB" id="359154at2759"/>
<organism evidence="4 5">
    <name type="scientific">Tilletiopsis washingtonensis</name>
    <dbReference type="NCBI Taxonomy" id="58919"/>
    <lineage>
        <taxon>Eukaryota</taxon>
        <taxon>Fungi</taxon>
        <taxon>Dikarya</taxon>
        <taxon>Basidiomycota</taxon>
        <taxon>Ustilaginomycotina</taxon>
        <taxon>Exobasidiomycetes</taxon>
        <taxon>Entylomatales</taxon>
        <taxon>Entylomatales incertae sedis</taxon>
        <taxon>Tilletiopsis</taxon>
    </lineage>
</organism>
<feature type="region of interest" description="Disordered" evidence="3">
    <location>
        <begin position="20"/>
        <end position="46"/>
    </location>
</feature>
<dbReference type="GO" id="GO:0005840">
    <property type="term" value="C:ribosome"/>
    <property type="evidence" value="ECO:0007669"/>
    <property type="project" value="UniProtKB-KW"/>
</dbReference>
<evidence type="ECO:0000256" key="2">
    <source>
        <dbReference type="ARBA" id="ARBA00023274"/>
    </source>
</evidence>
<evidence type="ECO:0000313" key="5">
    <source>
        <dbReference type="Proteomes" id="UP000245946"/>
    </source>
</evidence>
<dbReference type="RefSeq" id="XP_025599349.1">
    <property type="nucleotide sequence ID" value="XM_025745149.1"/>
</dbReference>
<keyword evidence="5" id="KW-1185">Reference proteome</keyword>
<gene>
    <name evidence="4" type="ORF">FA09DRAFT_359678</name>
</gene>